<dbReference type="AlphaFoldDB" id="A0A1H4PVR4"/>
<keyword evidence="4" id="KW-1185">Reference proteome</keyword>
<dbReference type="PANTHER" id="PTHR46696">
    <property type="entry name" value="P450, PUTATIVE (EUROFUNG)-RELATED"/>
    <property type="match status" value="1"/>
</dbReference>
<name>A0A1H4PVR4_9PSED</name>
<dbReference type="Proteomes" id="UP000198982">
    <property type="component" value="Unassembled WGS sequence"/>
</dbReference>
<dbReference type="CDD" id="cd11036">
    <property type="entry name" value="AknT-like"/>
    <property type="match status" value="1"/>
</dbReference>
<evidence type="ECO:0000256" key="1">
    <source>
        <dbReference type="ARBA" id="ARBA00001971"/>
    </source>
</evidence>
<accession>A0A1H4PVR4</accession>
<dbReference type="GO" id="GO:0004497">
    <property type="term" value="F:monooxygenase activity"/>
    <property type="evidence" value="ECO:0007669"/>
    <property type="project" value="InterPro"/>
</dbReference>
<dbReference type="GO" id="GO:0020037">
    <property type="term" value="F:heme binding"/>
    <property type="evidence" value="ECO:0007669"/>
    <property type="project" value="InterPro"/>
</dbReference>
<comment type="cofactor">
    <cofactor evidence="1">
        <name>heme</name>
        <dbReference type="ChEBI" id="CHEBI:30413"/>
    </cofactor>
</comment>
<evidence type="ECO:0000313" key="4">
    <source>
        <dbReference type="Proteomes" id="UP000198982"/>
    </source>
</evidence>
<dbReference type="InterPro" id="IPR017972">
    <property type="entry name" value="Cyt_P450_CS"/>
</dbReference>
<comment type="similarity">
    <text evidence="2">Belongs to the cytochrome P450 family.</text>
</comment>
<dbReference type="GO" id="GO:0005506">
    <property type="term" value="F:iron ion binding"/>
    <property type="evidence" value="ECO:0007669"/>
    <property type="project" value="InterPro"/>
</dbReference>
<gene>
    <name evidence="3" type="ORF">SAMN05216178_3496</name>
</gene>
<dbReference type="Gene3D" id="1.10.630.10">
    <property type="entry name" value="Cytochrome P450"/>
    <property type="match status" value="1"/>
</dbReference>
<dbReference type="RefSeq" id="WP_092315491.1">
    <property type="nucleotide sequence ID" value="NZ_FNTJ01000001.1"/>
</dbReference>
<sequence>MDPISAATHFNPYDFYYARLRARGGLTYDSALGLWLASSAAAVAAVLNHPACRVRPLHEPVPRAIAGRPAGQVFARLMRMNEGPRHGCPRQAMAPGLQALAGIDLMPWLAAWRPALDAPQCAADLQRWQWRLPVALLAALLGVPAEQCEELARRTGEFVACFSPLSTEQQLQAADAAAQDLLRQMQAVLDGPQPSPLLRSILERSSGLAAEDLQANLLGLLAQTHDACAGLLGNSLLALLTDPALARRLQQDPGRLQDWLLQVQRLDPPVQNTRRFVAEPCTLLGVDLQPGDSVLVLLAAANHDPALCAITGSDPAQQGFSFGAGAHRCPGRDLALNIVHSLLRALLQHPDLGALALQWRYRASVNGRLPLFSDAPGGRPTGWQPADA</sequence>
<dbReference type="GO" id="GO:0016705">
    <property type="term" value="F:oxidoreductase activity, acting on paired donors, with incorporation or reduction of molecular oxygen"/>
    <property type="evidence" value="ECO:0007669"/>
    <property type="project" value="InterPro"/>
</dbReference>
<protein>
    <submittedName>
        <fullName evidence="3">Cytochrome P450</fullName>
    </submittedName>
</protein>
<dbReference type="EMBL" id="FNTJ01000001">
    <property type="protein sequence ID" value="SEC11308.1"/>
    <property type="molecule type" value="Genomic_DNA"/>
</dbReference>
<dbReference type="InterPro" id="IPR036396">
    <property type="entry name" value="Cyt_P450_sf"/>
</dbReference>
<evidence type="ECO:0000256" key="2">
    <source>
        <dbReference type="ARBA" id="ARBA00010617"/>
    </source>
</evidence>
<evidence type="ECO:0000313" key="3">
    <source>
        <dbReference type="EMBL" id="SEC11308.1"/>
    </source>
</evidence>
<dbReference type="PROSITE" id="PS00086">
    <property type="entry name" value="CYTOCHROME_P450"/>
    <property type="match status" value="1"/>
</dbReference>
<dbReference type="PANTHER" id="PTHR46696:SF1">
    <property type="entry name" value="CYTOCHROME P450 YJIB-RELATED"/>
    <property type="match status" value="1"/>
</dbReference>
<organism evidence="3 4">
    <name type="scientific">Pseudomonas saponiphila</name>
    <dbReference type="NCBI Taxonomy" id="556534"/>
    <lineage>
        <taxon>Bacteria</taxon>
        <taxon>Pseudomonadati</taxon>
        <taxon>Pseudomonadota</taxon>
        <taxon>Gammaproteobacteria</taxon>
        <taxon>Pseudomonadales</taxon>
        <taxon>Pseudomonadaceae</taxon>
        <taxon>Pseudomonas</taxon>
    </lineage>
</organism>
<dbReference type="PRINTS" id="PR00359">
    <property type="entry name" value="BP450"/>
</dbReference>
<reference evidence="4" key="1">
    <citation type="submission" date="2016-10" db="EMBL/GenBank/DDBJ databases">
        <authorList>
            <person name="Varghese N."/>
            <person name="Submissions S."/>
        </authorList>
    </citation>
    <scope>NUCLEOTIDE SEQUENCE [LARGE SCALE GENOMIC DNA]</scope>
    <source>
        <strain evidence="4">DSM 9751</strain>
    </source>
</reference>
<dbReference type="SUPFAM" id="SSF48264">
    <property type="entry name" value="Cytochrome P450"/>
    <property type="match status" value="1"/>
</dbReference>
<proteinExistence type="inferred from homology"/>
<dbReference type="InterPro" id="IPR002397">
    <property type="entry name" value="Cyt_P450_B"/>
</dbReference>